<dbReference type="Pfam" id="PF03537">
    <property type="entry name" value="Glyco_hydro_114"/>
    <property type="match status" value="1"/>
</dbReference>
<keyword evidence="5" id="KW-1185">Reference proteome</keyword>
<evidence type="ECO:0000256" key="1">
    <source>
        <dbReference type="SAM" id="SignalP"/>
    </source>
</evidence>
<accession>A0A2N3WPH6</accession>
<dbReference type="OrthoDB" id="319933at2"/>
<evidence type="ECO:0000313" key="3">
    <source>
        <dbReference type="EMBL" id="MBB2502017.1"/>
    </source>
</evidence>
<gene>
    <name evidence="4" type="ORF">ATK30_6692</name>
    <name evidence="3" type="ORF">H5411_23155</name>
</gene>
<dbReference type="RefSeq" id="WP_101438713.1">
    <property type="nucleotide sequence ID" value="NZ_JACJHR010000033.1"/>
</dbReference>
<dbReference type="Proteomes" id="UP000550260">
    <property type="component" value="Unassembled WGS sequence"/>
</dbReference>
<dbReference type="EMBL" id="PJMY01000003">
    <property type="protein sequence ID" value="PKV95762.1"/>
    <property type="molecule type" value="Genomic_DNA"/>
</dbReference>
<dbReference type="SUPFAM" id="SSF51445">
    <property type="entry name" value="(Trans)glycosidases"/>
    <property type="match status" value="1"/>
</dbReference>
<dbReference type="InterPro" id="IPR004352">
    <property type="entry name" value="GH114_TIM-barrel"/>
</dbReference>
<evidence type="ECO:0000259" key="2">
    <source>
        <dbReference type="Pfam" id="PF03537"/>
    </source>
</evidence>
<comment type="caution">
    <text evidence="4">The sequence shown here is derived from an EMBL/GenBank/DDBJ whole genome shotgun (WGS) entry which is preliminary data.</text>
</comment>
<feature type="domain" description="Glycoside-hydrolase family GH114 TIM-barrel" evidence="2">
    <location>
        <begin position="55"/>
        <end position="272"/>
    </location>
</feature>
<feature type="signal peptide" evidence="1">
    <location>
        <begin position="1"/>
        <end position="30"/>
    </location>
</feature>
<evidence type="ECO:0000313" key="5">
    <source>
        <dbReference type="Proteomes" id="UP000233750"/>
    </source>
</evidence>
<dbReference type="AlphaFoldDB" id="A0A2N3WPH6"/>
<keyword evidence="1" id="KW-0732">Signal</keyword>
<reference evidence="3 6" key="2">
    <citation type="submission" date="2020-08" db="EMBL/GenBank/DDBJ databases">
        <title>Amycolatopsis echigonensis JCM 21831.</title>
        <authorList>
            <person name="Tedsree N."/>
            <person name="Kuncharoen N."/>
            <person name="Likhitwitayawuid K."/>
            <person name="Tanasupawat S."/>
        </authorList>
    </citation>
    <scope>NUCLEOTIDE SEQUENCE [LARGE SCALE GENOMIC DNA]</scope>
    <source>
        <strain evidence="3 6">JCM 21831</strain>
    </source>
</reference>
<evidence type="ECO:0000313" key="6">
    <source>
        <dbReference type="Proteomes" id="UP000550260"/>
    </source>
</evidence>
<reference evidence="4 5" key="1">
    <citation type="submission" date="2017-12" db="EMBL/GenBank/DDBJ databases">
        <title>Sequencing the genomes of 1000 Actinobacteria strains.</title>
        <authorList>
            <person name="Klenk H.-P."/>
        </authorList>
    </citation>
    <scope>NUCLEOTIDE SEQUENCE [LARGE SCALE GENOMIC DNA]</scope>
    <source>
        <strain evidence="4 5">DSM 45165</strain>
    </source>
</reference>
<dbReference type="InterPro" id="IPR017853">
    <property type="entry name" value="GH"/>
</dbReference>
<dbReference type="InterPro" id="IPR013785">
    <property type="entry name" value="Aldolase_TIM"/>
</dbReference>
<organism evidence="4 5">
    <name type="scientific">Amycolatopsis echigonensis</name>
    <dbReference type="NCBI Taxonomy" id="2576905"/>
    <lineage>
        <taxon>Bacteria</taxon>
        <taxon>Bacillati</taxon>
        <taxon>Actinomycetota</taxon>
        <taxon>Actinomycetes</taxon>
        <taxon>Pseudonocardiales</taxon>
        <taxon>Pseudonocardiaceae</taxon>
        <taxon>Amycolatopsis</taxon>
    </lineage>
</organism>
<protein>
    <submittedName>
        <fullName evidence="3">Endo alpha-1,4 polygalactosaminidase</fullName>
    </submittedName>
</protein>
<evidence type="ECO:0000313" key="4">
    <source>
        <dbReference type="EMBL" id="PKV95762.1"/>
    </source>
</evidence>
<dbReference type="PROSITE" id="PS51257">
    <property type="entry name" value="PROKAR_LIPOPROTEIN"/>
    <property type="match status" value="1"/>
</dbReference>
<dbReference type="PANTHER" id="PTHR35273:SF2">
    <property type="entry name" value="ALPHA-GALACTOSIDASE"/>
    <property type="match status" value="1"/>
</dbReference>
<dbReference type="PANTHER" id="PTHR35273">
    <property type="entry name" value="ALPHA-1,4 POLYGALACTOSAMINIDASE, PUTATIVE (AFU_ORTHOLOGUE AFUA_3G07890)-RELATED"/>
    <property type="match status" value="1"/>
</dbReference>
<proteinExistence type="predicted"/>
<name>A0A2N3WPH6_9PSEU</name>
<dbReference type="EMBL" id="JACJHR010000033">
    <property type="protein sequence ID" value="MBB2502017.1"/>
    <property type="molecule type" value="Genomic_DNA"/>
</dbReference>
<dbReference type="Gene3D" id="3.20.20.70">
    <property type="entry name" value="Aldolase class I"/>
    <property type="match status" value="1"/>
</dbReference>
<accession>A0A8E1W1G8</accession>
<feature type="chain" id="PRO_5044577512" evidence="1">
    <location>
        <begin position="31"/>
        <end position="277"/>
    </location>
</feature>
<sequence length="277" mass="30127">MAVPARRPARFFSVLAAFLAAFLVAGSCAAAPSSVAVPPSVVAGKQRWIPAPRTTWQWQLSGTVDTTVNAQVYDIDGVDNSADVVAALHRAGREVVCYVNAGAAEDFRPDAAAFPPAVKGKNDGWPGEQWLDIRRQDILASIMTARFRQCRDKGFDAIEADNADSYAEDTGFPLTGADQLSYNRMLAGIAHRLGLSIALKNDLEQVGDLLPDFDFSIDESCAEQGQCDLLVPFIRAGKAVFHVEYRLPNEQFCPETTALGFSSMRKNRSLDAARWPC</sequence>
<dbReference type="Proteomes" id="UP000233750">
    <property type="component" value="Unassembled WGS sequence"/>
</dbReference>